<dbReference type="Pfam" id="PF00429">
    <property type="entry name" value="TLV_coat"/>
    <property type="match status" value="1"/>
</dbReference>
<gene>
    <name evidence="1" type="primary">Env1_0</name>
    <name evidence="1" type="ORF">CRYSOU_R15599</name>
</gene>
<organism evidence="1 2">
    <name type="scientific">Crypturellus soui</name>
    <dbReference type="NCBI Taxonomy" id="458187"/>
    <lineage>
        <taxon>Eukaryota</taxon>
        <taxon>Metazoa</taxon>
        <taxon>Chordata</taxon>
        <taxon>Craniata</taxon>
        <taxon>Vertebrata</taxon>
        <taxon>Euteleostomi</taxon>
        <taxon>Archelosauria</taxon>
        <taxon>Archosauria</taxon>
        <taxon>Dinosauria</taxon>
        <taxon>Saurischia</taxon>
        <taxon>Theropoda</taxon>
        <taxon>Coelurosauria</taxon>
        <taxon>Aves</taxon>
        <taxon>Palaeognathae</taxon>
        <taxon>Tinamiformes</taxon>
        <taxon>Tinamidae</taxon>
        <taxon>Crypturellus</taxon>
    </lineage>
</organism>
<protein>
    <submittedName>
        <fullName evidence="1">ENV1 protein</fullName>
    </submittedName>
</protein>
<accession>A0A7K4K300</accession>
<dbReference type="AlphaFoldDB" id="A0A7K4K300"/>
<proteinExistence type="predicted"/>
<name>A0A7K4K300_9AVES</name>
<reference evidence="1 2" key="1">
    <citation type="submission" date="2019-09" db="EMBL/GenBank/DDBJ databases">
        <title>Bird 10,000 Genomes (B10K) Project - Family phase.</title>
        <authorList>
            <person name="Zhang G."/>
        </authorList>
    </citation>
    <scope>NUCLEOTIDE SEQUENCE [LARGE SCALE GENOMIC DNA]</scope>
    <source>
        <strain evidence="1">B10K-MSB-42743</strain>
        <tissue evidence="1">Heart</tissue>
    </source>
</reference>
<dbReference type="EMBL" id="VWPX01004079">
    <property type="protein sequence ID" value="NWI10649.1"/>
    <property type="molecule type" value="Genomic_DNA"/>
</dbReference>
<sequence length="80" mass="9033">QGGPVWRMAEAAYQALNETDPNVTEACWLCYDVRPPYYEAIGINETFSYSTEENPSQCRWENRKVGITLQEVKGKGVCLG</sequence>
<evidence type="ECO:0000313" key="2">
    <source>
        <dbReference type="Proteomes" id="UP000545332"/>
    </source>
</evidence>
<evidence type="ECO:0000313" key="1">
    <source>
        <dbReference type="EMBL" id="NWI10649.1"/>
    </source>
</evidence>
<dbReference type="Proteomes" id="UP000545332">
    <property type="component" value="Unassembled WGS sequence"/>
</dbReference>
<feature type="non-terminal residue" evidence="1">
    <location>
        <position position="1"/>
    </location>
</feature>
<dbReference type="InterPro" id="IPR018154">
    <property type="entry name" value="TLV/ENV_coat_polyprotein"/>
</dbReference>
<keyword evidence="2" id="KW-1185">Reference proteome</keyword>
<dbReference type="OrthoDB" id="9306952at2759"/>
<feature type="non-terminal residue" evidence="1">
    <location>
        <position position="80"/>
    </location>
</feature>
<comment type="caution">
    <text evidence="1">The sequence shown here is derived from an EMBL/GenBank/DDBJ whole genome shotgun (WGS) entry which is preliminary data.</text>
</comment>